<evidence type="ECO:0000313" key="3">
    <source>
        <dbReference type="Proteomes" id="UP000069850"/>
    </source>
</evidence>
<organism evidence="2 3">
    <name type="scientific">Methanoculleus bourgensis</name>
    <dbReference type="NCBI Taxonomy" id="83986"/>
    <lineage>
        <taxon>Archaea</taxon>
        <taxon>Methanobacteriati</taxon>
        <taxon>Methanobacteriota</taxon>
        <taxon>Stenosarchaea group</taxon>
        <taxon>Methanomicrobia</taxon>
        <taxon>Methanomicrobiales</taxon>
        <taxon>Methanomicrobiaceae</taxon>
        <taxon>Methanoculleus</taxon>
    </lineage>
</organism>
<dbReference type="RefSeq" id="WP_062262461.1">
    <property type="nucleotide sequence ID" value="NZ_LT158599.1"/>
</dbReference>
<dbReference type="OrthoDB" id="111184at2157"/>
<name>A0A0X3BJ95_9EURY</name>
<protein>
    <recommendedName>
        <fullName evidence="4">Cell surface protein</fullName>
    </recommendedName>
</protein>
<sequence length="431" mass="48059">MFKQLRNLFRRTEPQKETLALSFDDLPGWLDAREAEIRNSLSGATAPSREAISGTLDHLRDVVTRMETAGGEEGVHPRLRDISKKALPQFTKSMTQILSREPSGDPETFYATAADILKSALKAVRGQGKYLSSLYPDEMKEVRTTLRDLGREINAMTEAVARARTDRQQVETVRELHESLTRIREEYAAASGQVRDYAAALEKMNKEIQKTEEDLAALRLRPDYARREEIGEQIRELDTMDKEVGRQAASIRTTAIHVFRKAGKVAAKAGDGATAAAFDRILDTYTAPLPDDEDALVSQTESLMPATLALVQQGDLALKNQEEISLFSDPKTLPAGMSEILHRQKAIREQRAVLRETYDALPCVIEEQRLTARLSELQKERETKTAARDRAENQREILQASYAEESARLSPGMGALADRDVEVDVPGLVSP</sequence>
<reference evidence="2 3" key="1">
    <citation type="submission" date="2016-01" db="EMBL/GenBank/DDBJ databases">
        <authorList>
            <person name="Manzoor S."/>
        </authorList>
    </citation>
    <scope>NUCLEOTIDE SEQUENCE [LARGE SCALE GENOMIC DNA]</scope>
    <source>
        <strain evidence="2">Methanoculleus sp MAB1</strain>
    </source>
</reference>
<gene>
    <name evidence="2" type="ORF">MMAB1_1022</name>
</gene>
<evidence type="ECO:0008006" key="4">
    <source>
        <dbReference type="Google" id="ProtNLM"/>
    </source>
</evidence>
<evidence type="ECO:0000313" key="2">
    <source>
        <dbReference type="EMBL" id="CVK32236.1"/>
    </source>
</evidence>
<accession>A0A0X3BJ95</accession>
<dbReference type="EMBL" id="LT158599">
    <property type="protein sequence ID" value="CVK32236.1"/>
    <property type="molecule type" value="Genomic_DNA"/>
</dbReference>
<proteinExistence type="predicted"/>
<feature type="coiled-coil region" evidence="1">
    <location>
        <begin position="367"/>
        <end position="408"/>
    </location>
</feature>
<evidence type="ECO:0000256" key="1">
    <source>
        <dbReference type="SAM" id="Coils"/>
    </source>
</evidence>
<feature type="coiled-coil region" evidence="1">
    <location>
        <begin position="139"/>
        <end position="166"/>
    </location>
</feature>
<dbReference type="KEGG" id="mema:MMAB1_1022"/>
<dbReference type="AlphaFoldDB" id="A0A0X3BJ95"/>
<keyword evidence="1" id="KW-0175">Coiled coil</keyword>
<feature type="coiled-coil region" evidence="1">
    <location>
        <begin position="194"/>
        <end position="221"/>
    </location>
</feature>
<dbReference type="Proteomes" id="UP000069850">
    <property type="component" value="Chromosome 1"/>
</dbReference>
<dbReference type="GeneID" id="27136982"/>